<evidence type="ECO:0000313" key="2">
    <source>
        <dbReference type="Proteomes" id="UP001077662"/>
    </source>
</evidence>
<dbReference type="AlphaFoldDB" id="A0AAP3G619"/>
<evidence type="ECO:0000313" key="1">
    <source>
        <dbReference type="EMBL" id="MCZ0805848.1"/>
    </source>
</evidence>
<dbReference type="RefSeq" id="WP_258432831.1">
    <property type="nucleotide sequence ID" value="NZ_JANSGW010000003.1"/>
</dbReference>
<accession>A0AAP3G619</accession>
<dbReference type="InterPro" id="IPR006944">
    <property type="entry name" value="Phage/GTA_portal"/>
</dbReference>
<protein>
    <submittedName>
        <fullName evidence="1">Phage portal protein</fullName>
    </submittedName>
</protein>
<dbReference type="InterPro" id="IPR006427">
    <property type="entry name" value="Portal_HK97"/>
</dbReference>
<name>A0AAP3G619_BRELA</name>
<sequence>MGIFTDLVDKRPYSMNDFTRDIRSFLHGKQALSGVTVNEETALRYITVYSCVRVLAETLGSLPLSVHRARSDGGSDKAQDHPVYELIHDLPNDEMTTQTWREASMGHLTLSGNCYSIITHNNKGQVVDLYPVDWHMVDPKRNPNTGKIEYHIADRGKIEVFPIEKVFHIPGFGFDGIKGYSPIRMAAESIGIGMAASEFSARFYGQGMNIGGVLEHPNALSDEAYGRLQTWIDEKGSGMANSWKPLILEEGMKFSRIPMPLTDAQFVETRKFTRDEIGGLFRVPPHMIGNLERATFSNIEHQGIEFVQHTMLPYITRWEQAINWKLFTKEEREKGYYARFNLSGLLRGDYKSRQEGLAIMRQNGVINADTWRSLEGMNPIDGPEGKEYLVNGNMIPVTAAASKGGETVK</sequence>
<comment type="caution">
    <text evidence="1">The sequence shown here is derived from an EMBL/GenBank/DDBJ whole genome shotgun (WGS) entry which is preliminary data.</text>
</comment>
<reference evidence="1" key="1">
    <citation type="submission" date="2022-09" db="EMBL/GenBank/DDBJ databases">
        <title>Genome analysis and characterization of larvicidal activity of Brevibacillus strains.</title>
        <authorList>
            <person name="Patrusheva E.V."/>
            <person name="Izotova A.O."/>
            <person name="Toshchakov S.V."/>
            <person name="Sineoky S.P."/>
        </authorList>
    </citation>
    <scope>NUCLEOTIDE SEQUENCE</scope>
    <source>
        <strain evidence="1">VKPM_B-13247</strain>
    </source>
</reference>
<dbReference type="EMBL" id="JAPTNE010000003">
    <property type="protein sequence ID" value="MCZ0805848.1"/>
    <property type="molecule type" value="Genomic_DNA"/>
</dbReference>
<organism evidence="1 2">
    <name type="scientific">Brevibacillus laterosporus</name>
    <name type="common">Bacillus laterosporus</name>
    <dbReference type="NCBI Taxonomy" id="1465"/>
    <lineage>
        <taxon>Bacteria</taxon>
        <taxon>Bacillati</taxon>
        <taxon>Bacillota</taxon>
        <taxon>Bacilli</taxon>
        <taxon>Bacillales</taxon>
        <taxon>Paenibacillaceae</taxon>
        <taxon>Brevibacillus</taxon>
    </lineage>
</organism>
<dbReference type="Proteomes" id="UP001077662">
    <property type="component" value="Unassembled WGS sequence"/>
</dbReference>
<dbReference type="NCBIfam" id="TIGR01537">
    <property type="entry name" value="portal_HK97"/>
    <property type="match status" value="1"/>
</dbReference>
<dbReference type="Pfam" id="PF04860">
    <property type="entry name" value="Phage_portal"/>
    <property type="match status" value="1"/>
</dbReference>
<gene>
    <name evidence="1" type="ORF">O0554_02790</name>
</gene>
<proteinExistence type="predicted"/>